<dbReference type="EMBL" id="WTVS01000046">
    <property type="protein sequence ID" value="NMF99524.1"/>
    <property type="molecule type" value="Genomic_DNA"/>
</dbReference>
<dbReference type="InterPro" id="IPR007963">
    <property type="entry name" value="Peptidase_M61_catalytic"/>
</dbReference>
<dbReference type="SMART" id="SM00228">
    <property type="entry name" value="PDZ"/>
    <property type="match status" value="1"/>
</dbReference>
<comment type="caution">
    <text evidence="2">The sequence shown here is derived from an EMBL/GenBank/DDBJ whole genome shotgun (WGS) entry which is preliminary data.</text>
</comment>
<dbReference type="SUPFAM" id="SSF50156">
    <property type="entry name" value="PDZ domain-like"/>
    <property type="match status" value="1"/>
</dbReference>
<dbReference type="Pfam" id="PF13180">
    <property type="entry name" value="PDZ_2"/>
    <property type="match status" value="1"/>
</dbReference>
<keyword evidence="3" id="KW-1185">Reference proteome</keyword>
<dbReference type="InterPro" id="IPR001478">
    <property type="entry name" value="PDZ"/>
</dbReference>
<sequence length="603" mass="65781">MPHQPRVSYAIAPARPEAHVFEVSCTVAAPDPAGQVFRLPAWIPGSYMIREFARNIVTLRAECNGRPVAVEKLDKHSWRAAPVEAGRVLTLSYEVYAWDLSVRTAHLDATHGFFNGTSVFLAVEGKTDEPCYVDILPPDGPALQTWKVATTLRRPAGDPLAAPAMGFGLYRAENYDELVDHPVEMGCFTHARFEAAGVPHDVVLTGRHDCDLERLCADLSRICTWQVELFGTPAPVDRYLFLTTVVGDGYGGLEHRASTALLTSRNDLPYVGMREHTDGYRTFLGLCSHEYFHTWNVKRIKPVAFAPYDLATENYTRLLWAFEGFTSYYDDLALVRSGVIGVEDYLALLGKTMSNVLRGSGRLKQSVADSSFDAWIKYYRQDENAPNAIVSYYAKGALIALALDLQLRAASAGRKSLDDVMRLLWQRHGLTGEGVAEDGLFALVGEVAEAGLKGAGRRLSRWLKDAVEGTEDLPLDEILRPFGIEFRAEAAVKGGSLGLKLAVGNGEAKLANVFDGGPAQQCGLSAGDVLVAVDGLKVTAASLDGQLARRRPGEQVTIHAFRRDELMTFTAGLAAPPADTVKLASGKRVSAPMRTLREGWLGS</sequence>
<accession>A0ABX1NJT0</accession>
<dbReference type="RefSeq" id="WP_169142122.1">
    <property type="nucleotide sequence ID" value="NZ_WTVS01000046.1"/>
</dbReference>
<dbReference type="InterPro" id="IPR040756">
    <property type="entry name" value="Peptidase_M61_N"/>
</dbReference>
<reference evidence="2 3" key="1">
    <citation type="submission" date="2019-12" db="EMBL/GenBank/DDBJ databases">
        <title>Comparative genomics gives insights into the taxonomy of the Azoarcus-Aromatoleum group and reveals separate origins of nif in the plant-associated Azoarcus and non-plant-associated Aromatoleum sub-groups.</title>
        <authorList>
            <person name="Lafos M."/>
            <person name="Maluk M."/>
            <person name="Batista M."/>
            <person name="Junghare M."/>
            <person name="Carmona M."/>
            <person name="Faoro H."/>
            <person name="Cruz L.M."/>
            <person name="Battistoni F."/>
            <person name="De Souza E."/>
            <person name="Pedrosa F."/>
            <person name="Chen W.-M."/>
            <person name="Poole P.S."/>
            <person name="Dixon R.A."/>
            <person name="James E.K."/>
        </authorList>
    </citation>
    <scope>NUCLEOTIDE SEQUENCE [LARGE SCALE GENOMIC DNA]</scope>
    <source>
        <strain evidence="2 3">T</strain>
    </source>
</reference>
<dbReference type="InterPro" id="IPR027268">
    <property type="entry name" value="Peptidase_M4/M1_CTD_sf"/>
</dbReference>
<dbReference type="Gene3D" id="2.30.42.10">
    <property type="match status" value="1"/>
</dbReference>
<evidence type="ECO:0000313" key="3">
    <source>
        <dbReference type="Proteomes" id="UP000634522"/>
    </source>
</evidence>
<evidence type="ECO:0000259" key="1">
    <source>
        <dbReference type="PROSITE" id="PS50106"/>
    </source>
</evidence>
<dbReference type="Pfam" id="PF05299">
    <property type="entry name" value="Peptidase_M61"/>
    <property type="match status" value="1"/>
</dbReference>
<protein>
    <submittedName>
        <fullName evidence="2">PDZ domain-containing protein</fullName>
    </submittedName>
</protein>
<organism evidence="2 3">
    <name type="scientific">Aromatoleum toluolicum</name>
    <dbReference type="NCBI Taxonomy" id="90060"/>
    <lineage>
        <taxon>Bacteria</taxon>
        <taxon>Pseudomonadati</taxon>
        <taxon>Pseudomonadota</taxon>
        <taxon>Betaproteobacteria</taxon>
        <taxon>Rhodocyclales</taxon>
        <taxon>Rhodocyclaceae</taxon>
        <taxon>Aromatoleum</taxon>
    </lineage>
</organism>
<gene>
    <name evidence="2" type="ORF">GPA27_19270</name>
</gene>
<proteinExistence type="predicted"/>
<dbReference type="Gene3D" id="2.60.40.3650">
    <property type="match status" value="1"/>
</dbReference>
<dbReference type="Pfam" id="PF17899">
    <property type="entry name" value="Peptidase_M61_N"/>
    <property type="match status" value="1"/>
</dbReference>
<dbReference type="Gene3D" id="1.10.390.10">
    <property type="entry name" value="Neutral Protease Domain 2"/>
    <property type="match status" value="1"/>
</dbReference>
<dbReference type="Proteomes" id="UP000634522">
    <property type="component" value="Unassembled WGS sequence"/>
</dbReference>
<dbReference type="PIRSF" id="PIRSF016493">
    <property type="entry name" value="Glycyl_aminpptds"/>
    <property type="match status" value="1"/>
</dbReference>
<evidence type="ECO:0000313" key="2">
    <source>
        <dbReference type="EMBL" id="NMF99524.1"/>
    </source>
</evidence>
<dbReference type="SUPFAM" id="SSF55486">
    <property type="entry name" value="Metalloproteases ('zincins'), catalytic domain"/>
    <property type="match status" value="1"/>
</dbReference>
<dbReference type="InterPro" id="IPR036034">
    <property type="entry name" value="PDZ_sf"/>
</dbReference>
<name>A0ABX1NJT0_9RHOO</name>
<dbReference type="InterPro" id="IPR024191">
    <property type="entry name" value="Peptidase_M61"/>
</dbReference>
<dbReference type="PROSITE" id="PS50106">
    <property type="entry name" value="PDZ"/>
    <property type="match status" value="1"/>
</dbReference>
<feature type="domain" description="PDZ" evidence="1">
    <location>
        <begin position="485"/>
        <end position="544"/>
    </location>
</feature>